<dbReference type="AlphaFoldDB" id="A0A813BNF9"/>
<evidence type="ECO:0000313" key="2">
    <source>
        <dbReference type="Proteomes" id="UP000601435"/>
    </source>
</evidence>
<proteinExistence type="predicted"/>
<name>A0A813BNF9_9DINO</name>
<accession>A0A813BNF9</accession>
<gene>
    <name evidence="1" type="ORF">SNEC2469_LOCUS31150</name>
</gene>
<comment type="caution">
    <text evidence="1">The sequence shown here is derived from an EMBL/GenBank/DDBJ whole genome shotgun (WGS) entry which is preliminary data.</text>
</comment>
<feature type="non-terminal residue" evidence="1">
    <location>
        <position position="1"/>
    </location>
</feature>
<dbReference type="EMBL" id="CAJNJA010074524">
    <property type="protein sequence ID" value="CAE7912902.1"/>
    <property type="molecule type" value="Genomic_DNA"/>
</dbReference>
<dbReference type="SUPFAM" id="SSF56672">
    <property type="entry name" value="DNA/RNA polymerases"/>
    <property type="match status" value="1"/>
</dbReference>
<organism evidence="1 2">
    <name type="scientific">Symbiodinium necroappetens</name>
    <dbReference type="NCBI Taxonomy" id="1628268"/>
    <lineage>
        <taxon>Eukaryota</taxon>
        <taxon>Sar</taxon>
        <taxon>Alveolata</taxon>
        <taxon>Dinophyceae</taxon>
        <taxon>Suessiales</taxon>
        <taxon>Symbiodiniaceae</taxon>
        <taxon>Symbiodinium</taxon>
    </lineage>
</organism>
<dbReference type="InterPro" id="IPR043502">
    <property type="entry name" value="DNA/RNA_pol_sf"/>
</dbReference>
<reference evidence="1" key="1">
    <citation type="submission" date="2021-02" db="EMBL/GenBank/DDBJ databases">
        <authorList>
            <person name="Dougan E. K."/>
            <person name="Rhodes N."/>
            <person name="Thang M."/>
            <person name="Chan C."/>
        </authorList>
    </citation>
    <scope>NUCLEOTIDE SEQUENCE</scope>
</reference>
<evidence type="ECO:0000313" key="1">
    <source>
        <dbReference type="EMBL" id="CAE7912902.1"/>
    </source>
</evidence>
<evidence type="ECO:0008006" key="3">
    <source>
        <dbReference type="Google" id="ProtNLM"/>
    </source>
</evidence>
<dbReference type="Proteomes" id="UP000601435">
    <property type="component" value="Unassembled WGS sequence"/>
</dbReference>
<protein>
    <recommendedName>
        <fullName evidence="3">DNA-directed DNA polymerase</fullName>
    </recommendedName>
</protein>
<dbReference type="OrthoDB" id="414982at2759"/>
<sequence>MEQFRTAFFERFRLDPMQYVTLPGAAWAAMLKRDNVEANEELDPSHIVSLDVNSMYPAVMTQLDATHDRLDW</sequence>
<keyword evidence="2" id="KW-1185">Reference proteome</keyword>